<name>A0AA42ISV2_9GAMM</name>
<dbReference type="AlphaFoldDB" id="A0AA42ISV2"/>
<reference evidence="1" key="1">
    <citation type="submission" date="2022-09" db="EMBL/GenBank/DDBJ databases">
        <title>Intensive care unit water sources are persistently colonized with multi-drug resistant bacteria and are the site of extensive horizontal gene transfer of antibiotic resistance genes.</title>
        <authorList>
            <person name="Diorio-Toth L."/>
        </authorList>
    </citation>
    <scope>NUCLEOTIDE SEQUENCE</scope>
    <source>
        <strain evidence="1">GD03863</strain>
    </source>
</reference>
<comment type="caution">
    <text evidence="1">The sequence shown here is derived from an EMBL/GenBank/DDBJ whole genome shotgun (WGS) entry which is preliminary data.</text>
</comment>
<protein>
    <submittedName>
        <fullName evidence="1">DUF1302 domain-containing protein</fullName>
    </submittedName>
</protein>
<organism evidence="1 2">
    <name type="scientific">Ectopseudomonas toyotomiensis</name>
    <dbReference type="NCBI Taxonomy" id="554344"/>
    <lineage>
        <taxon>Bacteria</taxon>
        <taxon>Pseudomonadati</taxon>
        <taxon>Pseudomonadota</taxon>
        <taxon>Gammaproteobacteria</taxon>
        <taxon>Pseudomonadales</taxon>
        <taxon>Pseudomonadaceae</taxon>
        <taxon>Ectopseudomonas</taxon>
    </lineage>
</organism>
<sequence length="541" mass="58992">MAIETGNPDFEARWDNTVRYTAGWRMEGKNKDFTNSHFYDDTENKFGRGDLVTNRVDLLSELDLVWKRAHGVRVSAAAWYDEAYQGKSEPNKQLAGSGNYTNDHYTSYANRYISGLSGEILDAFAFTSFQVGSVGVNLKAGQHNVYWGESLYSIGNSIAYSQGPVDTIKAASSPGSEAKELFLPLKQISTQISLTDELSLSAQYLLDWKPFRTIPAGSFFAPADGSRSDLGASPAVGMPGGIPNGDDLEPGKKRGDFGLSLRWSPWWLGGTAGLYYRKFDEKVPWSFTQIGLREMAPGVVLAGMPNAIRLNYARDTELYGFSLTKNLATISLAGELSYRKNTALNSASGYTVLAGGNGAAAEASYGEAEGARGNTWHALVNGIYLLPRTPLWTGGTLQAELTYSRLDKITENEGRFNGYGYGCTGPKAYCTTKDAWGVQVGFTPEWPQLFPGWDVSMPTSLAYGLDGNGPAMAGVREDVYSYSIGVTGKYRGVHNFTLRWADSYAPYKINRAQGIVTSDHTGGDAVLNNHGWLSLSYKATF</sequence>
<evidence type="ECO:0000313" key="1">
    <source>
        <dbReference type="EMBL" id="MDH0702044.1"/>
    </source>
</evidence>
<dbReference type="EMBL" id="JAOCDH010000011">
    <property type="protein sequence ID" value="MDH0702044.1"/>
    <property type="molecule type" value="Genomic_DNA"/>
</dbReference>
<proteinExistence type="predicted"/>
<dbReference type="Proteomes" id="UP001161137">
    <property type="component" value="Unassembled WGS sequence"/>
</dbReference>
<evidence type="ECO:0000313" key="2">
    <source>
        <dbReference type="Proteomes" id="UP001161137"/>
    </source>
</evidence>
<dbReference type="InterPro" id="IPR010727">
    <property type="entry name" value="DUF1302"/>
</dbReference>
<dbReference type="Pfam" id="PF06980">
    <property type="entry name" value="DUF1302"/>
    <property type="match status" value="1"/>
</dbReference>
<gene>
    <name evidence="1" type="ORF">N5D41_11155</name>
</gene>
<accession>A0AA42ISV2</accession>